<feature type="compositionally biased region" description="Polar residues" evidence="9">
    <location>
        <begin position="357"/>
        <end position="377"/>
    </location>
</feature>
<name>A0ABR3LI29_9TELE</name>
<evidence type="ECO:0000256" key="4">
    <source>
        <dbReference type="ARBA" id="ARBA00022692"/>
    </source>
</evidence>
<keyword evidence="8 10" id="KW-0472">Membrane</keyword>
<gene>
    <name evidence="11" type="ORF">QQF64_018944</name>
</gene>
<comment type="similarity">
    <text evidence="2">Belongs to the TMEM186 family.</text>
</comment>
<evidence type="ECO:0000256" key="5">
    <source>
        <dbReference type="ARBA" id="ARBA00022792"/>
    </source>
</evidence>
<evidence type="ECO:0000256" key="8">
    <source>
        <dbReference type="ARBA" id="ARBA00023136"/>
    </source>
</evidence>
<feature type="region of interest" description="Disordered" evidence="9">
    <location>
        <begin position="346"/>
        <end position="377"/>
    </location>
</feature>
<dbReference type="Proteomes" id="UP001558613">
    <property type="component" value="Unassembled WGS sequence"/>
</dbReference>
<feature type="transmembrane region" description="Helical" evidence="10">
    <location>
        <begin position="88"/>
        <end position="106"/>
    </location>
</feature>
<sequence>MMMLARLIRISRLPLYGCRCFNAGPITHSHVQNRTNLAPAGRQMPITFTNTFQIQPVSFCSDLASRKYSPIYAFPAIKGLRALSRLKLMQTGLTVVLLPTVYYLYVQGQASVMLLSYTTGIAMFAGIMLYSISHYVRRVVGMMYLDSTQTVLKVSHLTFWGHRRDIYVPVSDVMTLGDSGDTKGEPILRLKRIVIGNFEPRLDTIYLKIMYHIVSFVDTEEVDVVPATWVKNGVCLWPPYKDEEVQRATKCLEQPQESWSAYKVQIMYTANNYSEALKELPLAEQQIDLQSEAEPDSPRPPKQQIKRNRCLLDDYDSDEVATTPLQNNLPQAPQIQPLFKRICSASNELQPSPPGQNYPSVWHQNSPDGTQVAETSGPSLLEMSPASEWHIKTLPPPSSSRDSQDIIERNSEWTWPQDATVQSPDHETPKPQRKSLSSCDPFIASLLHEILMKQEILMEQQKNIIRMVQDLKANNVREITEADRLSPKQFPIEDLKSLTSMESDLRSCPETRLKLETCTENEEDEMAHKDEESCPVHIGKQRAPKMGKPCAKKCGKKCTEKIPRNRRKEIFNAYQEMSHSDKWAFVFHSVTQSLKTRLTTQGPSRRNKTFQYHLNNSLGQPQDVCKTFYLTTLGYHPKNDSVIVSVTGNTSGAIPPQDRRGRHPPGNKIDLSSIHEHIESFNPMVSDCKCEHASSRRYLPSNVTVVMMYKDFKGKSATMCSYETYRKAIRDMNIGFRKLQPEECKECLERDINLKTDNSKANSSK</sequence>
<evidence type="ECO:0000256" key="9">
    <source>
        <dbReference type="SAM" id="MobiDB-lite"/>
    </source>
</evidence>
<evidence type="ECO:0000256" key="7">
    <source>
        <dbReference type="ARBA" id="ARBA00023128"/>
    </source>
</evidence>
<evidence type="ECO:0000256" key="1">
    <source>
        <dbReference type="ARBA" id="ARBA00004448"/>
    </source>
</evidence>
<evidence type="ECO:0000256" key="10">
    <source>
        <dbReference type="SAM" id="Phobius"/>
    </source>
</evidence>
<evidence type="ECO:0000313" key="12">
    <source>
        <dbReference type="Proteomes" id="UP001558613"/>
    </source>
</evidence>
<feature type="region of interest" description="Disordered" evidence="9">
    <location>
        <begin position="412"/>
        <end position="436"/>
    </location>
</feature>
<feature type="compositionally biased region" description="Polar residues" evidence="9">
    <location>
        <begin position="412"/>
        <end position="423"/>
    </location>
</feature>
<evidence type="ECO:0000256" key="3">
    <source>
        <dbReference type="ARBA" id="ARBA00014604"/>
    </source>
</evidence>
<reference evidence="11 12" key="1">
    <citation type="submission" date="2023-09" db="EMBL/GenBank/DDBJ databases">
        <authorList>
            <person name="Wang M."/>
        </authorList>
    </citation>
    <scope>NUCLEOTIDE SEQUENCE [LARGE SCALE GENOMIC DNA]</scope>
    <source>
        <strain evidence="11">GT-2023</strain>
        <tissue evidence="11">Liver</tissue>
    </source>
</reference>
<keyword evidence="6 10" id="KW-1133">Transmembrane helix</keyword>
<evidence type="ECO:0000313" key="11">
    <source>
        <dbReference type="EMBL" id="KAL1251148.1"/>
    </source>
</evidence>
<keyword evidence="12" id="KW-1185">Reference proteome</keyword>
<protein>
    <recommendedName>
        <fullName evidence="3">Transmembrane protein 186</fullName>
    </recommendedName>
</protein>
<organism evidence="11 12">
    <name type="scientific">Cirrhinus molitorella</name>
    <name type="common">mud carp</name>
    <dbReference type="NCBI Taxonomy" id="172907"/>
    <lineage>
        <taxon>Eukaryota</taxon>
        <taxon>Metazoa</taxon>
        <taxon>Chordata</taxon>
        <taxon>Craniata</taxon>
        <taxon>Vertebrata</taxon>
        <taxon>Euteleostomi</taxon>
        <taxon>Actinopterygii</taxon>
        <taxon>Neopterygii</taxon>
        <taxon>Teleostei</taxon>
        <taxon>Ostariophysi</taxon>
        <taxon>Cypriniformes</taxon>
        <taxon>Cyprinidae</taxon>
        <taxon>Labeoninae</taxon>
        <taxon>Labeonini</taxon>
        <taxon>Cirrhinus</taxon>
    </lineage>
</organism>
<dbReference type="EMBL" id="JAYMGO010000022">
    <property type="protein sequence ID" value="KAL1251148.1"/>
    <property type="molecule type" value="Genomic_DNA"/>
</dbReference>
<keyword evidence="4 10" id="KW-0812">Transmembrane</keyword>
<evidence type="ECO:0000256" key="6">
    <source>
        <dbReference type="ARBA" id="ARBA00022989"/>
    </source>
</evidence>
<feature type="region of interest" description="Disordered" evidence="9">
    <location>
        <begin position="289"/>
        <end position="308"/>
    </location>
</feature>
<feature type="transmembrane region" description="Helical" evidence="10">
    <location>
        <begin position="112"/>
        <end position="132"/>
    </location>
</feature>
<comment type="subcellular location">
    <subcellularLocation>
        <location evidence="1">Mitochondrion inner membrane</location>
        <topology evidence="1">Multi-pass membrane protein</topology>
    </subcellularLocation>
</comment>
<keyword evidence="5" id="KW-0999">Mitochondrion inner membrane</keyword>
<evidence type="ECO:0000256" key="2">
    <source>
        <dbReference type="ARBA" id="ARBA00007020"/>
    </source>
</evidence>
<dbReference type="InterPro" id="IPR026571">
    <property type="entry name" value="Tmem186"/>
</dbReference>
<dbReference type="PANTHER" id="PTHR13603:SF1">
    <property type="entry name" value="TRANSMEMBRANE PROTEIN 186"/>
    <property type="match status" value="1"/>
</dbReference>
<proteinExistence type="inferred from homology"/>
<dbReference type="PANTHER" id="PTHR13603">
    <property type="entry name" value="TRANSMEMBRANE PROTEIN 186"/>
    <property type="match status" value="1"/>
</dbReference>
<keyword evidence="7" id="KW-0496">Mitochondrion</keyword>
<accession>A0ABR3LI29</accession>
<comment type="caution">
    <text evidence="11">The sequence shown here is derived from an EMBL/GenBank/DDBJ whole genome shotgun (WGS) entry which is preliminary data.</text>
</comment>